<dbReference type="Proteomes" id="UP001329825">
    <property type="component" value="Chromosome 4"/>
</dbReference>
<accession>A0ABZ1CYJ0</accession>
<dbReference type="EMBL" id="CP141884">
    <property type="protein sequence ID" value="WRT66407.1"/>
    <property type="molecule type" value="Genomic_DNA"/>
</dbReference>
<dbReference type="GO" id="GO:0004177">
    <property type="term" value="F:aminopeptidase activity"/>
    <property type="evidence" value="ECO:0007669"/>
    <property type="project" value="UniProtKB-KW"/>
</dbReference>
<keyword evidence="1 5" id="KW-0031">Aminopeptidase</keyword>
<dbReference type="Pfam" id="PF00557">
    <property type="entry name" value="Peptidase_M24"/>
    <property type="match status" value="1"/>
</dbReference>
<keyword evidence="3 5" id="KW-0479">Metal-binding</keyword>
<organism evidence="8 9">
    <name type="scientific">Kwoniella shivajii</name>
    <dbReference type="NCBI Taxonomy" id="564305"/>
    <lineage>
        <taxon>Eukaryota</taxon>
        <taxon>Fungi</taxon>
        <taxon>Dikarya</taxon>
        <taxon>Basidiomycota</taxon>
        <taxon>Agaricomycotina</taxon>
        <taxon>Tremellomycetes</taxon>
        <taxon>Tremellales</taxon>
        <taxon>Cryptococcaceae</taxon>
        <taxon>Kwoniella</taxon>
    </lineage>
</organism>
<dbReference type="PANTHER" id="PTHR43330">
    <property type="entry name" value="METHIONINE AMINOPEPTIDASE"/>
    <property type="match status" value="1"/>
</dbReference>
<protein>
    <recommendedName>
        <fullName evidence="6">Methionine aminopeptidase</fullName>
        <ecNumber evidence="6">3.4.11.18</ecNumber>
    </recommendedName>
</protein>
<comment type="cofactor">
    <cofactor evidence="5">
        <name>Co(2+)</name>
        <dbReference type="ChEBI" id="CHEBI:48828"/>
    </cofactor>
    <cofactor evidence="5">
        <name>Zn(2+)</name>
        <dbReference type="ChEBI" id="CHEBI:29105"/>
    </cofactor>
    <cofactor evidence="5">
        <name>Mn(2+)</name>
        <dbReference type="ChEBI" id="CHEBI:29035"/>
    </cofactor>
    <cofactor evidence="5">
        <name>Fe(2+)</name>
        <dbReference type="ChEBI" id="CHEBI:29033"/>
    </cofactor>
    <text evidence="5">Binds 2 divalent metal cations per subunit. Has a high-affinity and a low affinity metal-binding site. The true nature of the physiological cofactor is under debate. The enzyme is active with cobalt, zinc, manganese or divalent iron ions. Most likely, methionine aminopeptidases function as mononuclear Fe(2+)-metalloproteases under physiological conditions, and the catalytically relevant metal-binding site has been assigned to the histidine-containing high-affinity site.</text>
</comment>
<proteinExistence type="inferred from homology"/>
<dbReference type="PANTHER" id="PTHR43330:SF8">
    <property type="entry name" value="METHIONINE AMINOPEPTIDASE 1D, MITOCHONDRIAL"/>
    <property type="match status" value="1"/>
</dbReference>
<evidence type="ECO:0000256" key="6">
    <source>
        <dbReference type="RuleBase" id="RU003653"/>
    </source>
</evidence>
<dbReference type="NCBIfam" id="TIGR00500">
    <property type="entry name" value="met_pdase_I"/>
    <property type="match status" value="1"/>
</dbReference>
<feature type="binding site" evidence="5">
    <location>
        <position position="249"/>
    </location>
    <ligand>
        <name>substrate</name>
    </ligand>
</feature>
<evidence type="ECO:0000256" key="3">
    <source>
        <dbReference type="ARBA" id="ARBA00022723"/>
    </source>
</evidence>
<dbReference type="Gene3D" id="3.90.230.10">
    <property type="entry name" value="Creatinase/methionine aminopeptidase superfamily"/>
    <property type="match status" value="1"/>
</dbReference>
<comment type="function">
    <text evidence="6">Cotranslationally removes the N-terminal methionine from nascent proteins. The N-terminal methionine is often cleaved when the second residue in the primary sequence is small and uncharged (Met-Ala-, Cys, Gly, Pro, Ser, Thr, or Val).</text>
</comment>
<keyword evidence="2 5" id="KW-0645">Protease</keyword>
<feature type="binding site" evidence="5">
    <location>
        <position position="242"/>
    </location>
    <ligand>
        <name>a divalent metal cation</name>
        <dbReference type="ChEBI" id="CHEBI:60240"/>
        <label>2</label>
        <note>catalytic</note>
    </ligand>
</feature>
<feature type="binding site" evidence="5">
    <location>
        <position position="274"/>
    </location>
    <ligand>
        <name>a divalent metal cation</name>
        <dbReference type="ChEBI" id="CHEBI:60240"/>
        <label>2</label>
        <note>catalytic</note>
    </ligand>
</feature>
<dbReference type="HAMAP" id="MF_01974">
    <property type="entry name" value="MetAP_1"/>
    <property type="match status" value="1"/>
</dbReference>
<reference evidence="8 9" key="1">
    <citation type="submission" date="2024-01" db="EMBL/GenBank/DDBJ databases">
        <title>Comparative genomics of Cryptococcus and Kwoniella reveals pathogenesis evolution and contrasting modes of karyotype evolution via chromosome fusion or intercentromeric recombination.</title>
        <authorList>
            <person name="Coelho M.A."/>
            <person name="David-Palma M."/>
            <person name="Shea T."/>
            <person name="Bowers K."/>
            <person name="McGinley-Smith S."/>
            <person name="Mohammad A.W."/>
            <person name="Gnirke A."/>
            <person name="Yurkov A.M."/>
            <person name="Nowrousian M."/>
            <person name="Sun S."/>
            <person name="Cuomo C.A."/>
            <person name="Heitman J."/>
        </authorList>
    </citation>
    <scope>NUCLEOTIDE SEQUENCE [LARGE SCALE GENOMIC DNA]</scope>
    <source>
        <strain evidence="8">CBS 11374</strain>
    </source>
</reference>
<dbReference type="RefSeq" id="XP_062791147.1">
    <property type="nucleotide sequence ID" value="XM_062935096.1"/>
</dbReference>
<evidence type="ECO:0000313" key="8">
    <source>
        <dbReference type="EMBL" id="WRT66407.1"/>
    </source>
</evidence>
<feature type="domain" description="Peptidase M24" evidence="7">
    <location>
        <begin position="86"/>
        <end position="313"/>
    </location>
</feature>
<dbReference type="InterPro" id="IPR001714">
    <property type="entry name" value="Pept_M24_MAP"/>
</dbReference>
<gene>
    <name evidence="8" type="ORF">IL334_003363</name>
</gene>
<evidence type="ECO:0000256" key="2">
    <source>
        <dbReference type="ARBA" id="ARBA00022670"/>
    </source>
</evidence>
<dbReference type="CDD" id="cd01086">
    <property type="entry name" value="MetAP1"/>
    <property type="match status" value="1"/>
</dbReference>
<dbReference type="InterPro" id="IPR000994">
    <property type="entry name" value="Pept_M24"/>
</dbReference>
<name>A0ABZ1CYJ0_9TREE</name>
<evidence type="ECO:0000256" key="4">
    <source>
        <dbReference type="ARBA" id="ARBA00022801"/>
    </source>
</evidence>
<dbReference type="InterPro" id="IPR036005">
    <property type="entry name" value="Creatinase/aminopeptidase-like"/>
</dbReference>
<dbReference type="InterPro" id="IPR002467">
    <property type="entry name" value="Pept_M24A_MAP1"/>
</dbReference>
<keyword evidence="4 5" id="KW-0378">Hydrolase</keyword>
<keyword evidence="9" id="KW-1185">Reference proteome</keyword>
<feature type="binding site" evidence="5">
    <location>
        <position position="179"/>
    </location>
    <ligand>
        <name>a divalent metal cation</name>
        <dbReference type="ChEBI" id="CHEBI:60240"/>
        <label>1</label>
    </ligand>
</feature>
<feature type="binding site" evidence="5">
    <location>
        <position position="306"/>
    </location>
    <ligand>
        <name>a divalent metal cation</name>
        <dbReference type="ChEBI" id="CHEBI:60240"/>
        <label>2</label>
        <note>catalytic</note>
    </ligand>
</feature>
<evidence type="ECO:0000256" key="1">
    <source>
        <dbReference type="ARBA" id="ARBA00022438"/>
    </source>
</evidence>
<dbReference type="EC" id="3.4.11.18" evidence="6"/>
<dbReference type="GeneID" id="87955494"/>
<dbReference type="SUPFAM" id="SSF55920">
    <property type="entry name" value="Creatinase/aminopeptidase"/>
    <property type="match status" value="1"/>
</dbReference>
<comment type="catalytic activity">
    <reaction evidence="5 6">
        <text>Release of N-terminal amino acids, preferentially methionine, from peptides and arylamides.</text>
        <dbReference type="EC" id="3.4.11.18"/>
    </reaction>
</comment>
<evidence type="ECO:0000313" key="9">
    <source>
        <dbReference type="Proteomes" id="UP001329825"/>
    </source>
</evidence>
<evidence type="ECO:0000259" key="7">
    <source>
        <dbReference type="Pfam" id="PF00557"/>
    </source>
</evidence>
<comment type="similarity">
    <text evidence="5">Belongs to the peptidase M24A family. Methionine aminopeptidase type 1 subfamily.</text>
</comment>
<dbReference type="PRINTS" id="PR00599">
    <property type="entry name" value="MAPEPTIDASE"/>
</dbReference>
<evidence type="ECO:0000256" key="5">
    <source>
        <dbReference type="HAMAP-Rule" id="MF_03174"/>
    </source>
</evidence>
<sequence>MLKSSVPLLNQFKYIVGPSKYGIYPLLPPSSASTSYPPPRYVPETIARPDYVPKNFFTSGWGEHDSVEIPEAQAQRIEMGGEGERRVREVAKMAREVLNDIGRLVRPGVTTNELDKALHEMIISKGAYPSPLGYSSFPRSCTTSVNNVIAHGIPDERPLNPEDIINIDLTLYFNGYHGDTSATFILSEVDKPGRDLVEATKEALEIGIKACGPGKRYKDIGGEIEDFARRHGFSVNGQFSGHGIGKIFHHPPWIFHLRNNDVGKMRPGDCFTIEPCLVQGSNSRGELWDDGWTMATESGARSAQFEHQVLITEDGVDVLTRI</sequence>
<feature type="binding site" evidence="5">
    <location>
        <position position="306"/>
    </location>
    <ligand>
        <name>a divalent metal cation</name>
        <dbReference type="ChEBI" id="CHEBI:60240"/>
        <label>1</label>
    </ligand>
</feature>
<feature type="binding site" evidence="5">
    <location>
        <position position="151"/>
    </location>
    <ligand>
        <name>substrate</name>
    </ligand>
</feature>
<feature type="binding site" evidence="5">
    <location>
        <position position="179"/>
    </location>
    <ligand>
        <name>a divalent metal cation</name>
        <dbReference type="ChEBI" id="CHEBI:60240"/>
        <label>2</label>
        <note>catalytic</note>
    </ligand>
</feature>
<feature type="binding site" evidence="5">
    <location>
        <position position="168"/>
    </location>
    <ligand>
        <name>a divalent metal cation</name>
        <dbReference type="ChEBI" id="CHEBI:60240"/>
        <label>1</label>
    </ligand>
</feature>